<dbReference type="RefSeq" id="WP_121848779.1">
    <property type="nucleotide sequence ID" value="NZ_CP032050.1"/>
</dbReference>
<dbReference type="EMBL" id="CP032050">
    <property type="protein sequence ID" value="AYN67763.1"/>
    <property type="molecule type" value="Genomic_DNA"/>
</dbReference>
<accession>A0A3G2L6D5</accession>
<dbReference type="Proteomes" id="UP000276309">
    <property type="component" value="Chromosome"/>
</dbReference>
<evidence type="ECO:0000313" key="2">
    <source>
        <dbReference type="EMBL" id="AYN67763.1"/>
    </source>
</evidence>
<dbReference type="PROSITE" id="PS50005">
    <property type="entry name" value="TPR"/>
    <property type="match status" value="2"/>
</dbReference>
<dbReference type="Gene3D" id="1.25.40.10">
    <property type="entry name" value="Tetratricopeptide repeat domain"/>
    <property type="match status" value="3"/>
</dbReference>
<dbReference type="Pfam" id="PF13181">
    <property type="entry name" value="TPR_8"/>
    <property type="match status" value="1"/>
</dbReference>
<feature type="repeat" description="TPR" evidence="1">
    <location>
        <begin position="209"/>
        <end position="242"/>
    </location>
</feature>
<name>A0A3G2L6D5_9FLAO</name>
<evidence type="ECO:0008006" key="4">
    <source>
        <dbReference type="Google" id="ProtNLM"/>
    </source>
</evidence>
<dbReference type="SUPFAM" id="SSF48452">
    <property type="entry name" value="TPR-like"/>
    <property type="match status" value="2"/>
</dbReference>
<dbReference type="AlphaFoldDB" id="A0A3G2L6D5"/>
<reference evidence="2 3" key="1">
    <citation type="submission" date="2018-08" db="EMBL/GenBank/DDBJ databases">
        <title>The reduced genetic potential of extracellular carbohydrate catabolism in Euzebyella marina RN62, a Flavobacteriia bacterium isolated from the hadal water.</title>
        <authorList>
            <person name="Xue C."/>
        </authorList>
    </citation>
    <scope>NUCLEOTIDE SEQUENCE [LARGE SCALE GENOMIC DNA]</scope>
    <source>
        <strain evidence="2 3">RN62</strain>
    </source>
</reference>
<keyword evidence="3" id="KW-1185">Reference proteome</keyword>
<proteinExistence type="predicted"/>
<dbReference type="InterPro" id="IPR011990">
    <property type="entry name" value="TPR-like_helical_dom_sf"/>
</dbReference>
<feature type="repeat" description="TPR" evidence="1">
    <location>
        <begin position="348"/>
        <end position="381"/>
    </location>
</feature>
<sequence length="426" mass="48907">MKYFVGILLLMGIISSCSNTDRRTITDSNDYDRFLTSTTANKVSRAFELWSSKAKEDSTQLMSFGIIGGEYSRFFQNTGDIKYLKKAEAVLTKAVDNAATGKSGYFRSLARNYIAQHRFMEALVMADSARATKKGTRQSRILLFDVHMELGNYQTAEKYLDSIQDVEDFAQLVRLAKWNDYKGDLSRTIKFMEEAMDKAEDSKNKSLQLWSYTQLADYYGHAKKIEKSYELYLKALTIDPANANAKKGIAWIVFSHENRPREAMRILDSVTKKYKSPDFFLLKAEIADYMGDDLQSLSNLDMYFKLVSNPDYGNMYNTLNVAIYLHETGEYEKALRLAKKEVQNRPTPEAYSLLAYSYLKKGDYKQALDIIEREIEGKTFDPEILFYAAEIYKATGQYQKVGKIKRQLKNAIFELGPLYEQSIANL</sequence>
<dbReference type="KEGG" id="emar:D1013_10460"/>
<organism evidence="2 3">
    <name type="scientific">Euzebyella marina</name>
    <dbReference type="NCBI Taxonomy" id="1761453"/>
    <lineage>
        <taxon>Bacteria</taxon>
        <taxon>Pseudomonadati</taxon>
        <taxon>Bacteroidota</taxon>
        <taxon>Flavobacteriia</taxon>
        <taxon>Flavobacteriales</taxon>
        <taxon>Flavobacteriaceae</taxon>
        <taxon>Euzebyella</taxon>
    </lineage>
</organism>
<dbReference type="PROSITE" id="PS51257">
    <property type="entry name" value="PROKAR_LIPOPROTEIN"/>
    <property type="match status" value="1"/>
</dbReference>
<dbReference type="PANTHER" id="PTHR12558">
    <property type="entry name" value="CELL DIVISION CYCLE 16,23,27"/>
    <property type="match status" value="1"/>
</dbReference>
<keyword evidence="1" id="KW-0802">TPR repeat</keyword>
<protein>
    <recommendedName>
        <fullName evidence="4">Cell surface protein</fullName>
    </recommendedName>
</protein>
<dbReference type="SMART" id="SM00028">
    <property type="entry name" value="TPR"/>
    <property type="match status" value="2"/>
</dbReference>
<gene>
    <name evidence="2" type="ORF">D1013_10460</name>
</gene>
<dbReference type="PANTHER" id="PTHR12558:SF13">
    <property type="entry name" value="CELL DIVISION CYCLE PROTEIN 27 HOMOLOG"/>
    <property type="match status" value="1"/>
</dbReference>
<evidence type="ECO:0000256" key="1">
    <source>
        <dbReference type="PROSITE-ProRule" id="PRU00339"/>
    </source>
</evidence>
<dbReference type="InterPro" id="IPR019734">
    <property type="entry name" value="TPR_rpt"/>
</dbReference>
<dbReference type="OrthoDB" id="1399920at2"/>
<dbReference type="Pfam" id="PF12895">
    <property type="entry name" value="ANAPC3"/>
    <property type="match status" value="1"/>
</dbReference>
<evidence type="ECO:0000313" key="3">
    <source>
        <dbReference type="Proteomes" id="UP000276309"/>
    </source>
</evidence>